<dbReference type="PANTHER" id="PTHR47534:SF3">
    <property type="entry name" value="ALCOHOL DEHYDROGENASE-LIKE C-TERMINAL DOMAIN-CONTAINING PROTEIN"/>
    <property type="match status" value="1"/>
</dbReference>
<dbReference type="InterPro" id="IPR002347">
    <property type="entry name" value="SDR_fam"/>
</dbReference>
<accession>A0AAE3GB61</accession>
<dbReference type="InterPro" id="IPR052228">
    <property type="entry name" value="Sec_Metab_Biosynth_Oxidored"/>
</dbReference>
<keyword evidence="3" id="KW-1185">Reference proteome</keyword>
<dbReference type="SUPFAM" id="SSF51735">
    <property type="entry name" value="NAD(P)-binding Rossmann-fold domains"/>
    <property type="match status" value="1"/>
</dbReference>
<protein>
    <submittedName>
        <fullName evidence="2">Short-chain dehydrogenase</fullName>
    </submittedName>
</protein>
<dbReference type="Proteomes" id="UP001206128">
    <property type="component" value="Unassembled WGS sequence"/>
</dbReference>
<dbReference type="Gene3D" id="3.40.50.720">
    <property type="entry name" value="NAD(P)-binding Rossmann-like Domain"/>
    <property type="match status" value="1"/>
</dbReference>
<comment type="caution">
    <text evidence="2">The sequence shown here is derived from an EMBL/GenBank/DDBJ whole genome shotgun (WGS) entry which is preliminary data.</text>
</comment>
<evidence type="ECO:0000313" key="3">
    <source>
        <dbReference type="Proteomes" id="UP001206128"/>
    </source>
</evidence>
<keyword evidence="1" id="KW-0560">Oxidoreductase</keyword>
<dbReference type="InterPro" id="IPR036291">
    <property type="entry name" value="NAD(P)-bd_dom_sf"/>
</dbReference>
<gene>
    <name evidence="2" type="ORF">LX83_001754</name>
</gene>
<evidence type="ECO:0000256" key="1">
    <source>
        <dbReference type="ARBA" id="ARBA00023002"/>
    </source>
</evidence>
<reference evidence="2" key="1">
    <citation type="submission" date="2022-06" db="EMBL/GenBank/DDBJ databases">
        <title>Genomic Encyclopedia of Archaeal and Bacterial Type Strains, Phase II (KMG-II): from individual species to whole genera.</title>
        <authorList>
            <person name="Goeker M."/>
        </authorList>
    </citation>
    <scope>NUCLEOTIDE SEQUENCE</scope>
    <source>
        <strain evidence="2">DSM 43935</strain>
    </source>
</reference>
<organism evidence="2 3">
    <name type="scientific">Goodfellowiella coeruleoviolacea</name>
    <dbReference type="NCBI Taxonomy" id="334858"/>
    <lineage>
        <taxon>Bacteria</taxon>
        <taxon>Bacillati</taxon>
        <taxon>Actinomycetota</taxon>
        <taxon>Actinomycetes</taxon>
        <taxon>Pseudonocardiales</taxon>
        <taxon>Pseudonocardiaceae</taxon>
        <taxon>Goodfellowiella</taxon>
    </lineage>
</organism>
<dbReference type="AlphaFoldDB" id="A0AAE3GB61"/>
<name>A0AAE3GB61_9PSEU</name>
<dbReference type="GO" id="GO:0016491">
    <property type="term" value="F:oxidoreductase activity"/>
    <property type="evidence" value="ECO:0007669"/>
    <property type="project" value="UniProtKB-KW"/>
</dbReference>
<evidence type="ECO:0000313" key="2">
    <source>
        <dbReference type="EMBL" id="MCP2164905.1"/>
    </source>
</evidence>
<dbReference type="EMBL" id="JAMTCK010000004">
    <property type="protein sequence ID" value="MCP2164905.1"/>
    <property type="molecule type" value="Genomic_DNA"/>
</dbReference>
<dbReference type="RefSeq" id="WP_253769195.1">
    <property type="nucleotide sequence ID" value="NZ_JAMTCK010000004.1"/>
</dbReference>
<sequence>MRTVIISGGTAGIGQGLARHLLGRGDHVVVIGRDQAKGRAFRAEADRLGAADRATSLTADLSLVAENRRVIAAIENRFAQVDALVLGAQFYRTRRTETAEGFEHTFALYYLSRFLLSFGLEPLLARAARPVVLNICGPGVEVGEIHWDDPQLTRDYQPLTAMFQGSRANDLLGVAFAELAGTGAVPYVLVNPGGVATSFAGDYADQDPVLTAQINQFRQTAAPVEEAIVPLVRLLDDPPAEPLSAFQQDQRLSLDHPAFDRANALRLHRMTTALLGG</sequence>
<dbReference type="PANTHER" id="PTHR47534">
    <property type="entry name" value="YALI0E05731P"/>
    <property type="match status" value="1"/>
</dbReference>
<proteinExistence type="predicted"/>
<dbReference type="Pfam" id="PF00106">
    <property type="entry name" value="adh_short"/>
    <property type="match status" value="1"/>
</dbReference>